<protein>
    <submittedName>
        <fullName evidence="1">Uncharacterized protein</fullName>
    </submittedName>
</protein>
<accession>A0A9X0MCJ3</accession>
<evidence type="ECO:0000313" key="2">
    <source>
        <dbReference type="Proteomes" id="UP000075476"/>
    </source>
</evidence>
<proteinExistence type="predicted"/>
<sequence>MTFEIFKAKMNQILDDNSDEISENIGDCYYWECWSISRLENGNLKVGFDIGSGSGWIPTNIEYKEMTLEQLYGLFDAQKDLGEFDALSLIMNNYGGIDAPVIYEEKE</sequence>
<dbReference type="AlphaFoldDB" id="A0A9X0MCJ3"/>
<evidence type="ECO:0000313" key="1">
    <source>
        <dbReference type="EMBL" id="KXY30073.1"/>
    </source>
</evidence>
<gene>
    <name evidence="1" type="ORF">AT268_17350</name>
</gene>
<reference evidence="1 2" key="1">
    <citation type="submission" date="2015-12" db="EMBL/GenBank/DDBJ databases">
        <title>Bacillus cereus Group isolate.</title>
        <authorList>
            <person name="Kovac J."/>
        </authorList>
    </citation>
    <scope>NUCLEOTIDE SEQUENCE [LARGE SCALE GENOMIC DNA]</scope>
    <source>
        <strain evidence="1 2">FSL K6-0073</strain>
    </source>
</reference>
<organism evidence="1 2">
    <name type="scientific">Bacillus cereus</name>
    <dbReference type="NCBI Taxonomy" id="1396"/>
    <lineage>
        <taxon>Bacteria</taxon>
        <taxon>Bacillati</taxon>
        <taxon>Bacillota</taxon>
        <taxon>Bacilli</taxon>
        <taxon>Bacillales</taxon>
        <taxon>Bacillaceae</taxon>
        <taxon>Bacillus</taxon>
        <taxon>Bacillus cereus group</taxon>
    </lineage>
</organism>
<dbReference type="Proteomes" id="UP000075476">
    <property type="component" value="Unassembled WGS sequence"/>
</dbReference>
<comment type="caution">
    <text evidence="1">The sequence shown here is derived from an EMBL/GenBank/DDBJ whole genome shotgun (WGS) entry which is preliminary data.</text>
</comment>
<dbReference type="EMBL" id="LOMO01000235">
    <property type="protein sequence ID" value="KXY30073.1"/>
    <property type="molecule type" value="Genomic_DNA"/>
</dbReference>
<dbReference type="RefSeq" id="WP_061664052.1">
    <property type="nucleotide sequence ID" value="NZ_JAJERO010000005.1"/>
</dbReference>
<name>A0A9X0MCJ3_BACCE</name>